<sequence length="133" mass="14429">MQHILVVDNDPVAAMVTQQGLQRLLGKDVEVALAPSPGAAWLRCMREAVDLVIVDPSPPSRAAAALIKALHDERPHIPVVVLTAYDTPRLRTQMKRLGVRYYLAKPVELAELKNTVSGVLASLNTVQMSSAVN</sequence>
<reference evidence="4 5" key="1">
    <citation type="submission" date="2007-08" db="EMBL/GenBank/DDBJ databases">
        <title>Complete sequence of Roseiflexus castenholzii DSM 13941.</title>
        <authorList>
            <consortium name="US DOE Joint Genome Institute"/>
            <person name="Copeland A."/>
            <person name="Lucas S."/>
            <person name="Lapidus A."/>
            <person name="Barry K."/>
            <person name="Glavina del Rio T."/>
            <person name="Dalin E."/>
            <person name="Tice H."/>
            <person name="Pitluck S."/>
            <person name="Thompson L.S."/>
            <person name="Brettin T."/>
            <person name="Bruce D."/>
            <person name="Detter J.C."/>
            <person name="Han C."/>
            <person name="Tapia R."/>
            <person name="Schmutz J."/>
            <person name="Larimer F."/>
            <person name="Land M."/>
            <person name="Hauser L."/>
            <person name="Kyrpides N."/>
            <person name="Mikhailova N."/>
            <person name="Bryant D.A."/>
            <person name="Hanada S."/>
            <person name="Tsukatani Y."/>
            <person name="Richardson P."/>
        </authorList>
    </citation>
    <scope>NUCLEOTIDE SEQUENCE [LARGE SCALE GENOMIC DNA]</scope>
    <source>
        <strain evidence="5">DSM 13941 / HLO8</strain>
    </source>
</reference>
<dbReference type="SUPFAM" id="SSF52172">
    <property type="entry name" value="CheY-like"/>
    <property type="match status" value="1"/>
</dbReference>
<keyword evidence="5" id="KW-1185">Reference proteome</keyword>
<evidence type="ECO:0000259" key="3">
    <source>
        <dbReference type="PROSITE" id="PS50110"/>
    </source>
</evidence>
<name>A7NQL9_ROSCS</name>
<dbReference type="PROSITE" id="PS50110">
    <property type="entry name" value="RESPONSE_REGULATORY"/>
    <property type="match status" value="1"/>
</dbReference>
<dbReference type="PANTHER" id="PTHR44591:SF3">
    <property type="entry name" value="RESPONSE REGULATORY DOMAIN-CONTAINING PROTEIN"/>
    <property type="match status" value="1"/>
</dbReference>
<proteinExistence type="predicted"/>
<feature type="modified residue" description="4-aspartylphosphate" evidence="2">
    <location>
        <position position="55"/>
    </location>
</feature>
<dbReference type="AlphaFoldDB" id="A7NQL9"/>
<dbReference type="Proteomes" id="UP000000263">
    <property type="component" value="Chromosome"/>
</dbReference>
<evidence type="ECO:0000313" key="5">
    <source>
        <dbReference type="Proteomes" id="UP000000263"/>
    </source>
</evidence>
<feature type="domain" description="Response regulatory" evidence="3">
    <location>
        <begin position="3"/>
        <end position="120"/>
    </location>
</feature>
<dbReference type="Pfam" id="PF00072">
    <property type="entry name" value="Response_reg"/>
    <property type="match status" value="1"/>
</dbReference>
<dbReference type="STRING" id="383372.Rcas_3827"/>
<dbReference type="InterPro" id="IPR050595">
    <property type="entry name" value="Bact_response_regulator"/>
</dbReference>
<dbReference type="OrthoDB" id="9802426at2"/>
<dbReference type="KEGG" id="rca:Rcas_3827"/>
<organism evidence="4 5">
    <name type="scientific">Roseiflexus castenholzii (strain DSM 13941 / HLO8)</name>
    <dbReference type="NCBI Taxonomy" id="383372"/>
    <lineage>
        <taxon>Bacteria</taxon>
        <taxon>Bacillati</taxon>
        <taxon>Chloroflexota</taxon>
        <taxon>Chloroflexia</taxon>
        <taxon>Chloroflexales</taxon>
        <taxon>Roseiflexineae</taxon>
        <taxon>Roseiflexaceae</taxon>
        <taxon>Roseiflexus</taxon>
    </lineage>
</organism>
<dbReference type="SMART" id="SM00448">
    <property type="entry name" value="REC"/>
    <property type="match status" value="1"/>
</dbReference>
<evidence type="ECO:0000313" key="4">
    <source>
        <dbReference type="EMBL" id="ABU59865.1"/>
    </source>
</evidence>
<dbReference type="CDD" id="cd00156">
    <property type="entry name" value="REC"/>
    <property type="match status" value="1"/>
</dbReference>
<keyword evidence="1 2" id="KW-0597">Phosphoprotein</keyword>
<gene>
    <name evidence="4" type="ordered locus">Rcas_3827</name>
</gene>
<dbReference type="eggNOG" id="COG0745">
    <property type="taxonomic scope" value="Bacteria"/>
</dbReference>
<accession>A7NQL9</accession>
<protein>
    <submittedName>
        <fullName evidence="4">Response regulator receiver protein</fullName>
    </submittedName>
</protein>
<evidence type="ECO:0000256" key="1">
    <source>
        <dbReference type="ARBA" id="ARBA00022553"/>
    </source>
</evidence>
<dbReference type="InterPro" id="IPR011006">
    <property type="entry name" value="CheY-like_superfamily"/>
</dbReference>
<dbReference type="Gene3D" id="3.40.50.2300">
    <property type="match status" value="1"/>
</dbReference>
<dbReference type="HOGENOM" id="CLU_000445_69_8_0"/>
<dbReference type="GO" id="GO:0000160">
    <property type="term" value="P:phosphorelay signal transduction system"/>
    <property type="evidence" value="ECO:0007669"/>
    <property type="project" value="InterPro"/>
</dbReference>
<dbReference type="PANTHER" id="PTHR44591">
    <property type="entry name" value="STRESS RESPONSE REGULATOR PROTEIN 1"/>
    <property type="match status" value="1"/>
</dbReference>
<evidence type="ECO:0000256" key="2">
    <source>
        <dbReference type="PROSITE-ProRule" id="PRU00169"/>
    </source>
</evidence>
<dbReference type="EMBL" id="CP000804">
    <property type="protein sequence ID" value="ABU59865.1"/>
    <property type="molecule type" value="Genomic_DNA"/>
</dbReference>
<dbReference type="InterPro" id="IPR001789">
    <property type="entry name" value="Sig_transdc_resp-reg_receiver"/>
</dbReference>